<gene>
    <name evidence="1" type="ORF">CEXT_106411</name>
</gene>
<sequence>MVSLGSKFDMGKLDWILEKIGFDGGQAGGLGKIGVTVGGQFAAQFGNFNKDIQQGKVFEGQGLIPGAINITLDEKHVKAPKSLLGKLTGKITNILQFGRDFMKSGKKVKIVVGGVAIPSATVAGQVTAPGVAQEGIPEVTIVADETDDRGTLPQEEIDEATNFETEAGEEFEILTVQADKPVVKNFIKQPFLDGSLGGKFDMGKLIGSWKNWI</sequence>
<evidence type="ECO:0000313" key="2">
    <source>
        <dbReference type="Proteomes" id="UP001054945"/>
    </source>
</evidence>
<dbReference type="Proteomes" id="UP001054945">
    <property type="component" value="Unassembled WGS sequence"/>
</dbReference>
<accession>A0AAV4NR34</accession>
<name>A0AAV4NR34_CAEEX</name>
<dbReference type="AlphaFoldDB" id="A0AAV4NR34"/>
<dbReference type="EMBL" id="BPLR01003616">
    <property type="protein sequence ID" value="GIX86775.1"/>
    <property type="molecule type" value="Genomic_DNA"/>
</dbReference>
<evidence type="ECO:0000313" key="1">
    <source>
        <dbReference type="EMBL" id="GIX86775.1"/>
    </source>
</evidence>
<comment type="caution">
    <text evidence="1">The sequence shown here is derived from an EMBL/GenBank/DDBJ whole genome shotgun (WGS) entry which is preliminary data.</text>
</comment>
<protein>
    <submittedName>
        <fullName evidence="1">Uncharacterized protein</fullName>
    </submittedName>
</protein>
<organism evidence="1 2">
    <name type="scientific">Caerostris extrusa</name>
    <name type="common">Bark spider</name>
    <name type="synonym">Caerostris bankana</name>
    <dbReference type="NCBI Taxonomy" id="172846"/>
    <lineage>
        <taxon>Eukaryota</taxon>
        <taxon>Metazoa</taxon>
        <taxon>Ecdysozoa</taxon>
        <taxon>Arthropoda</taxon>
        <taxon>Chelicerata</taxon>
        <taxon>Arachnida</taxon>
        <taxon>Araneae</taxon>
        <taxon>Araneomorphae</taxon>
        <taxon>Entelegynae</taxon>
        <taxon>Araneoidea</taxon>
        <taxon>Araneidae</taxon>
        <taxon>Caerostris</taxon>
    </lineage>
</organism>
<reference evidence="1 2" key="1">
    <citation type="submission" date="2021-06" db="EMBL/GenBank/DDBJ databases">
        <title>Caerostris extrusa draft genome.</title>
        <authorList>
            <person name="Kono N."/>
            <person name="Arakawa K."/>
        </authorList>
    </citation>
    <scope>NUCLEOTIDE SEQUENCE [LARGE SCALE GENOMIC DNA]</scope>
</reference>
<proteinExistence type="predicted"/>
<keyword evidence="2" id="KW-1185">Reference proteome</keyword>